<evidence type="ECO:0000313" key="1">
    <source>
        <dbReference type="EMBL" id="KAJ3533332.1"/>
    </source>
</evidence>
<evidence type="ECO:0000313" key="2">
    <source>
        <dbReference type="Proteomes" id="UP001148662"/>
    </source>
</evidence>
<dbReference type="Proteomes" id="UP001148662">
    <property type="component" value="Unassembled WGS sequence"/>
</dbReference>
<dbReference type="EMBL" id="JANHOG010001674">
    <property type="protein sequence ID" value="KAJ3533332.1"/>
    <property type="molecule type" value="Genomic_DNA"/>
</dbReference>
<name>A0ACC1S6Z1_9APHY</name>
<reference evidence="1" key="1">
    <citation type="submission" date="2022-07" db="EMBL/GenBank/DDBJ databases">
        <title>Genome Sequence of Phlebia brevispora.</title>
        <authorList>
            <person name="Buettner E."/>
        </authorList>
    </citation>
    <scope>NUCLEOTIDE SEQUENCE</scope>
    <source>
        <strain evidence="1">MPL23</strain>
    </source>
</reference>
<sequence>MENCTAFDSHRSDYRGFGKVIPDCISSTLFSHNFEDPTPVDLDSSGCFVADLQQSEPLRKQRRRIADAHQDSSFASDQLPFIRDIIPPTFTNLEQSLPPPRPCDSLPMDGSTSSGRAAPGLLPQLLPPSQGAFFRMQPPSPPLDTPELVQRSLPALRDPVSSPPRLSMSTQDLPEAFDVEMRDVEDGHFARPSTSVLCQRSGPTEDDFSPNRLCHWPTEEAGRDISSSPRSLRSTSTTSQLELLTPVSPSAPWFAPPSSLLLEDSMDALDGFPYESNLSDWNEGSSTSRDTFPSVSKRRSRSLELPETNDFDASSSAGSSFSQPVRAYTSPPRFISAFAEDLDTLWTMNVDDATAPHSPRPPSATLPNVCFETSGYLQDPLPLEVDPPPSPGASTPLQRDSLSLPELFDGDLYIAPNSPRAFTTRLPDLEMEGSPMEAPSSPRSPYRELSPTEDDPFMEEPTISPSLLVTELSEGLGLFISPASIDPPSSSLSFPGRR</sequence>
<comment type="caution">
    <text evidence="1">The sequence shown here is derived from an EMBL/GenBank/DDBJ whole genome shotgun (WGS) entry which is preliminary data.</text>
</comment>
<proteinExistence type="predicted"/>
<accession>A0ACC1S6Z1</accession>
<protein>
    <submittedName>
        <fullName evidence="1">Uncharacterized protein</fullName>
    </submittedName>
</protein>
<gene>
    <name evidence="1" type="ORF">NM688_g7298</name>
</gene>
<organism evidence="1 2">
    <name type="scientific">Phlebia brevispora</name>
    <dbReference type="NCBI Taxonomy" id="194682"/>
    <lineage>
        <taxon>Eukaryota</taxon>
        <taxon>Fungi</taxon>
        <taxon>Dikarya</taxon>
        <taxon>Basidiomycota</taxon>
        <taxon>Agaricomycotina</taxon>
        <taxon>Agaricomycetes</taxon>
        <taxon>Polyporales</taxon>
        <taxon>Meruliaceae</taxon>
        <taxon>Phlebia</taxon>
    </lineage>
</organism>
<keyword evidence="2" id="KW-1185">Reference proteome</keyword>